<feature type="chain" id="PRO_5012476451" description="NADH-ubiquinone oxidoreductase chain 2" evidence="19">
    <location>
        <begin position="17"/>
        <end position="330"/>
    </location>
</feature>
<feature type="transmembrane region" description="Helical" evidence="18">
    <location>
        <begin position="181"/>
        <end position="211"/>
    </location>
</feature>
<keyword evidence="10 18" id="KW-1278">Translocase</keyword>
<keyword evidence="14 18" id="KW-0830">Ubiquinone</keyword>
<dbReference type="EMBL" id="KX268735">
    <property type="protein sequence ID" value="APS87233.1"/>
    <property type="molecule type" value="Genomic_DNA"/>
</dbReference>
<evidence type="ECO:0000256" key="17">
    <source>
        <dbReference type="ARBA" id="ARBA00049551"/>
    </source>
</evidence>
<dbReference type="PRINTS" id="PR01436">
    <property type="entry name" value="NADHDHGNASE2"/>
</dbReference>
<keyword evidence="16 18" id="KW-0472">Membrane</keyword>
<evidence type="ECO:0000256" key="4">
    <source>
        <dbReference type="ARBA" id="ARBA00012944"/>
    </source>
</evidence>
<evidence type="ECO:0000313" key="21">
    <source>
        <dbReference type="EMBL" id="APS87233.1"/>
    </source>
</evidence>
<dbReference type="PANTHER" id="PTHR46552">
    <property type="entry name" value="NADH-UBIQUINONE OXIDOREDUCTASE CHAIN 2"/>
    <property type="match status" value="1"/>
</dbReference>
<evidence type="ECO:0000256" key="8">
    <source>
        <dbReference type="ARBA" id="ARBA00022692"/>
    </source>
</evidence>
<dbReference type="PANTHER" id="PTHR46552:SF1">
    <property type="entry name" value="NADH-UBIQUINONE OXIDOREDUCTASE CHAIN 2"/>
    <property type="match status" value="1"/>
</dbReference>
<evidence type="ECO:0000256" key="7">
    <source>
        <dbReference type="ARBA" id="ARBA00022660"/>
    </source>
</evidence>
<keyword evidence="15 18" id="KW-0496">Mitochondrion</keyword>
<keyword evidence="8 18" id="KW-0812">Transmembrane</keyword>
<keyword evidence="9 18" id="KW-0999">Mitochondrion inner membrane</keyword>
<evidence type="ECO:0000259" key="20">
    <source>
        <dbReference type="Pfam" id="PF00361"/>
    </source>
</evidence>
<feature type="transmembrane region" description="Helical" evidence="18">
    <location>
        <begin position="83"/>
        <end position="104"/>
    </location>
</feature>
<dbReference type="GO" id="GO:0006120">
    <property type="term" value="P:mitochondrial electron transport, NADH to ubiquinone"/>
    <property type="evidence" value="ECO:0007669"/>
    <property type="project" value="InterPro"/>
</dbReference>
<feature type="transmembrane region" description="Helical" evidence="18">
    <location>
        <begin position="262"/>
        <end position="283"/>
    </location>
</feature>
<evidence type="ECO:0000256" key="13">
    <source>
        <dbReference type="ARBA" id="ARBA00023027"/>
    </source>
</evidence>
<keyword evidence="11 18" id="KW-0249">Electron transport</keyword>
<comment type="catalytic activity">
    <reaction evidence="17 18">
        <text>a ubiquinone + NADH + 5 H(+)(in) = a ubiquinol + NAD(+) + 4 H(+)(out)</text>
        <dbReference type="Rhea" id="RHEA:29091"/>
        <dbReference type="Rhea" id="RHEA-COMP:9565"/>
        <dbReference type="Rhea" id="RHEA-COMP:9566"/>
        <dbReference type="ChEBI" id="CHEBI:15378"/>
        <dbReference type="ChEBI" id="CHEBI:16389"/>
        <dbReference type="ChEBI" id="CHEBI:17976"/>
        <dbReference type="ChEBI" id="CHEBI:57540"/>
        <dbReference type="ChEBI" id="CHEBI:57945"/>
        <dbReference type="EC" id="7.1.1.2"/>
    </reaction>
</comment>
<evidence type="ECO:0000256" key="14">
    <source>
        <dbReference type="ARBA" id="ARBA00023075"/>
    </source>
</evidence>
<dbReference type="AlphaFoldDB" id="A0A1L6V0B9"/>
<comment type="function">
    <text evidence="1">Core subunit of the mitochondrial membrane respiratory chain NADH dehydrogenase (Complex I) that is believed to belong to the minimal assembly required for catalysis. Complex I functions in the transfer of electrons from NADH to the respiratory chain. The immediate electron acceptor for the enzyme is believed to be ubiquinone.</text>
</comment>
<dbReference type="InterPro" id="IPR003917">
    <property type="entry name" value="NADH_UbQ_OxRdtase_chain2"/>
</dbReference>
<organism evidence="21">
    <name type="scientific">Cambaroides dauricus</name>
    <dbReference type="NCBI Taxonomy" id="301263"/>
    <lineage>
        <taxon>Eukaryota</taxon>
        <taxon>Metazoa</taxon>
        <taxon>Ecdysozoa</taxon>
        <taxon>Arthropoda</taxon>
        <taxon>Crustacea</taxon>
        <taxon>Multicrustacea</taxon>
        <taxon>Malacostraca</taxon>
        <taxon>Eumalacostraca</taxon>
        <taxon>Eucarida</taxon>
        <taxon>Decapoda</taxon>
        <taxon>Pleocyemata</taxon>
        <taxon>Astacidea</taxon>
        <taxon>Astacoidea</taxon>
        <taxon>Cambaridae</taxon>
        <taxon>Cambaroides</taxon>
    </lineage>
</organism>
<feature type="transmembrane region" description="Helical" evidence="18">
    <location>
        <begin position="231"/>
        <end position="250"/>
    </location>
</feature>
<dbReference type="InterPro" id="IPR001750">
    <property type="entry name" value="ND/Mrp_TM"/>
</dbReference>
<evidence type="ECO:0000256" key="16">
    <source>
        <dbReference type="ARBA" id="ARBA00023136"/>
    </source>
</evidence>
<evidence type="ECO:0000256" key="11">
    <source>
        <dbReference type="ARBA" id="ARBA00022982"/>
    </source>
</evidence>
<comment type="subcellular location">
    <subcellularLocation>
        <location evidence="2 18">Mitochondrion inner membrane</location>
        <topology evidence="2 18">Multi-pass membrane protein</topology>
    </subcellularLocation>
</comment>
<proteinExistence type="inferred from homology"/>
<evidence type="ECO:0000256" key="18">
    <source>
        <dbReference type="RuleBase" id="RU003403"/>
    </source>
</evidence>
<evidence type="ECO:0000256" key="3">
    <source>
        <dbReference type="ARBA" id="ARBA00007012"/>
    </source>
</evidence>
<evidence type="ECO:0000256" key="2">
    <source>
        <dbReference type="ARBA" id="ARBA00004448"/>
    </source>
</evidence>
<feature type="domain" description="NADH:quinone oxidoreductase/Mrp antiporter transmembrane" evidence="20">
    <location>
        <begin position="23"/>
        <end position="277"/>
    </location>
</feature>
<dbReference type="GO" id="GO:0005743">
    <property type="term" value="C:mitochondrial inner membrane"/>
    <property type="evidence" value="ECO:0007669"/>
    <property type="project" value="UniProtKB-SubCell"/>
</dbReference>
<dbReference type="Pfam" id="PF00361">
    <property type="entry name" value="Proton_antipo_M"/>
    <property type="match status" value="1"/>
</dbReference>
<feature type="transmembrane region" description="Helical" evidence="18">
    <location>
        <begin position="56"/>
        <end position="77"/>
    </location>
</feature>
<evidence type="ECO:0000256" key="10">
    <source>
        <dbReference type="ARBA" id="ARBA00022967"/>
    </source>
</evidence>
<evidence type="ECO:0000256" key="5">
    <source>
        <dbReference type="ARBA" id="ARBA00021008"/>
    </source>
</evidence>
<feature type="transmembrane region" description="Helical" evidence="18">
    <location>
        <begin position="303"/>
        <end position="329"/>
    </location>
</feature>
<dbReference type="GO" id="GO:0008137">
    <property type="term" value="F:NADH dehydrogenase (ubiquinone) activity"/>
    <property type="evidence" value="ECO:0007669"/>
    <property type="project" value="UniProtKB-EC"/>
</dbReference>
<evidence type="ECO:0000256" key="19">
    <source>
        <dbReference type="SAM" id="SignalP"/>
    </source>
</evidence>
<gene>
    <name evidence="21" type="primary">nad2</name>
</gene>
<keyword evidence="12 18" id="KW-1133">Transmembrane helix</keyword>
<protein>
    <recommendedName>
        <fullName evidence="5 18">NADH-ubiquinone oxidoreductase chain 2</fullName>
        <ecNumber evidence="4 18">7.1.1.2</ecNumber>
    </recommendedName>
</protein>
<name>A0A1L6V0B9_9EUCA</name>
<comment type="similarity">
    <text evidence="3 18">Belongs to the complex I subunit 2 family.</text>
</comment>
<evidence type="ECO:0000256" key="15">
    <source>
        <dbReference type="ARBA" id="ARBA00023128"/>
    </source>
</evidence>
<keyword evidence="7 18" id="KW-0679">Respiratory chain</keyword>
<feature type="signal peptide" evidence="19">
    <location>
        <begin position="1"/>
        <end position="16"/>
    </location>
</feature>
<keyword evidence="19" id="KW-0732">Signal</keyword>
<evidence type="ECO:0000256" key="9">
    <source>
        <dbReference type="ARBA" id="ARBA00022792"/>
    </source>
</evidence>
<comment type="function">
    <text evidence="18">Core subunit of the mitochondrial membrane respiratory chain NADH dehydrogenase (Complex I) which catalyzes electron transfer from NADH through the respiratory chain, using ubiquinone as an electron acceptor. Essential for the catalytic activity and assembly of complex I.</text>
</comment>
<feature type="transmembrane region" description="Helical" evidence="18">
    <location>
        <begin position="142"/>
        <end position="160"/>
    </location>
</feature>
<evidence type="ECO:0000256" key="1">
    <source>
        <dbReference type="ARBA" id="ARBA00003257"/>
    </source>
</evidence>
<sequence length="330" mass="37518">MVTPFSILFFSSLTLGLLLCVSSNSWFGAWAGLELNLMSFIPLVSSSNNQYSSEGALKYFLIQALASIMIIFSTSFTLMFSNFILIFSLSLLLKLGGAPFHFWFPQVMEGLSWGQAIILMTIQKIGPMFLLTYLVFDNNSYMLIFSSALISAVVGAVSGLNQTFLRKIMAFSSINHMSWMFLAMIMSEVCWVLYFSVYCFLSIMVIMSFYLQQAYHFSHLMNSGTPLVMKATSMLSLFSMGGLPPFLGFIPKWIVMQELIVYKYFYSLILLLLCSLLTLYFYIRLSMLFLTLTFPFSGWSVKSHNISLMGPMLMFMNFSGIFIPSFYMII</sequence>
<reference evidence="21" key="1">
    <citation type="submission" date="2016-05" db="EMBL/GenBank/DDBJ databases">
        <authorList>
            <person name="Lavstsen T."/>
            <person name="Jespersen J.S."/>
        </authorList>
    </citation>
    <scope>NUCLEOTIDE SEQUENCE</scope>
    <source>
        <strain evidence="21">Cdau</strain>
    </source>
</reference>
<dbReference type="EC" id="7.1.1.2" evidence="4 18"/>
<keyword evidence="6" id="KW-0813">Transport</keyword>
<evidence type="ECO:0000256" key="12">
    <source>
        <dbReference type="ARBA" id="ARBA00022989"/>
    </source>
</evidence>
<keyword evidence="13 18" id="KW-0520">NAD</keyword>
<evidence type="ECO:0000256" key="6">
    <source>
        <dbReference type="ARBA" id="ARBA00022448"/>
    </source>
</evidence>
<accession>A0A1L6V0B9</accession>
<geneLocation type="mitochondrion" evidence="21"/>
<dbReference type="InterPro" id="IPR050175">
    <property type="entry name" value="Complex_I_Subunit_2"/>
</dbReference>